<dbReference type="Pfam" id="PF01344">
    <property type="entry name" value="Kelch_1"/>
    <property type="match status" value="3"/>
</dbReference>
<dbReference type="InterPro" id="IPR006652">
    <property type="entry name" value="Kelch_1"/>
</dbReference>
<keyword evidence="2" id="KW-0677">Repeat</keyword>
<dbReference type="Gene3D" id="3.30.710.10">
    <property type="entry name" value="Potassium Channel Kv1.1, Chain A"/>
    <property type="match status" value="1"/>
</dbReference>
<organism evidence="5 6">
    <name type="scientific">Trichonephila clavata</name>
    <name type="common">Joro spider</name>
    <name type="synonym">Nephila clavata</name>
    <dbReference type="NCBI Taxonomy" id="2740835"/>
    <lineage>
        <taxon>Eukaryota</taxon>
        <taxon>Metazoa</taxon>
        <taxon>Ecdysozoa</taxon>
        <taxon>Arthropoda</taxon>
        <taxon>Chelicerata</taxon>
        <taxon>Arachnida</taxon>
        <taxon>Araneae</taxon>
        <taxon>Araneomorphae</taxon>
        <taxon>Entelegynae</taxon>
        <taxon>Araneoidea</taxon>
        <taxon>Nephilidae</taxon>
        <taxon>Trichonephila</taxon>
    </lineage>
</organism>
<dbReference type="OrthoDB" id="6413564at2759"/>
<comment type="caution">
    <text evidence="5">The sequence shown here is derived from an EMBL/GenBank/DDBJ whole genome shotgun (WGS) entry which is preliminary data.</text>
</comment>
<evidence type="ECO:0000256" key="2">
    <source>
        <dbReference type="ARBA" id="ARBA00022737"/>
    </source>
</evidence>
<evidence type="ECO:0000256" key="3">
    <source>
        <dbReference type="ARBA" id="ARBA00023203"/>
    </source>
</evidence>
<gene>
    <name evidence="5" type="primary">Klhl38</name>
    <name evidence="5" type="ORF">TNCT_570251</name>
</gene>
<proteinExistence type="predicted"/>
<evidence type="ECO:0000256" key="1">
    <source>
        <dbReference type="ARBA" id="ARBA00022441"/>
    </source>
</evidence>
<dbReference type="Proteomes" id="UP000887116">
    <property type="component" value="Unassembled WGS sequence"/>
</dbReference>
<accession>A0A8X6FT79</accession>
<dbReference type="EMBL" id="BMAO01023373">
    <property type="protein sequence ID" value="GFQ88301.1"/>
    <property type="molecule type" value="Genomic_DNA"/>
</dbReference>
<sequence>MPFHQLRFTDIFASDPYKDLETFADATLRTEDGTKFEVHRILLAHRSIYFKALFCGDFGDGLDILLKGMDSKTLENVLIYLYTGNIQLDSENAVDVLIASDYFMIDPLMKESRSFVLKEMTPSNCIYLFLTTWRIEKLGILDYCHRFIIVHFEEVVTGSDEVGALPLEAVTRFLKEKCLNISSERTVWNAIVKWVTYDYPERLKFVPELLKYISVEDANEMLVKEIVSHYVVRENPFCSDLILSTSQAHSGNVRDFQQMLKSESFMLESRVPTNLHLITHYYVSCAGCSINVYFTCDGKIDFWRKIANIAICPDYLVQLGHHIYMFDSWTNRSLIFDLLESKCIPMVPISKSRCRYCVVSVKGCIYVIGGSVEALESIEDIERFDPAKGKWEQVSSMVPMFLCEAVAMNGHIYAIGDIGGEPNPIMMVQVYDPSSDTWSFVSAPRSFRHEFTTIAFHGRLYIIGGETIDCVLRSTEVYDPVKDVWMPLPDLPVSYVIPKAIVLKDVLIVYEENLVYRGSGGGTPPVYWDSENRVWRVIQESSPLRKIHLFQFCTITDPKVVKDIVQQNRRQDNEWIKSSIHSVSSSSNDSVLATLNEIVEEMKEKEDVVPSLQDRLHEELKRRVSLTNTKRIHSVAYVTPLSSTEEVQFWLSSKGFAA</sequence>
<dbReference type="InterPro" id="IPR011333">
    <property type="entry name" value="SKP1/BTB/POZ_sf"/>
</dbReference>
<dbReference type="InterPro" id="IPR011705">
    <property type="entry name" value="BACK"/>
</dbReference>
<feature type="domain" description="BTB" evidence="4">
    <location>
        <begin position="24"/>
        <end position="90"/>
    </location>
</feature>
<protein>
    <submittedName>
        <fullName evidence="5">Kelch-like protein 38</fullName>
    </submittedName>
</protein>
<dbReference type="SMART" id="SM00225">
    <property type="entry name" value="BTB"/>
    <property type="match status" value="1"/>
</dbReference>
<dbReference type="Gene3D" id="1.25.40.420">
    <property type="match status" value="1"/>
</dbReference>
<dbReference type="AlphaFoldDB" id="A0A8X6FT79"/>
<dbReference type="InterPro" id="IPR000210">
    <property type="entry name" value="BTB/POZ_dom"/>
</dbReference>
<dbReference type="PANTHER" id="PTHR24412:SF489">
    <property type="entry name" value="RING FINGER DOMAIN AND KELCH REPEAT-CONTAINING PROTEIN DDB_G0271372"/>
    <property type="match status" value="1"/>
</dbReference>
<dbReference type="PANTHER" id="PTHR24412">
    <property type="entry name" value="KELCH PROTEIN"/>
    <property type="match status" value="1"/>
</dbReference>
<evidence type="ECO:0000313" key="6">
    <source>
        <dbReference type="Proteomes" id="UP000887116"/>
    </source>
</evidence>
<dbReference type="Pfam" id="PF00651">
    <property type="entry name" value="BTB"/>
    <property type="match status" value="1"/>
</dbReference>
<keyword evidence="1" id="KW-0880">Kelch repeat</keyword>
<dbReference type="SMART" id="SM00612">
    <property type="entry name" value="Kelch"/>
    <property type="match status" value="4"/>
</dbReference>
<evidence type="ECO:0000313" key="5">
    <source>
        <dbReference type="EMBL" id="GFQ88301.1"/>
    </source>
</evidence>
<keyword evidence="6" id="KW-1185">Reference proteome</keyword>
<dbReference type="Gene3D" id="2.120.10.80">
    <property type="entry name" value="Kelch-type beta propeller"/>
    <property type="match status" value="1"/>
</dbReference>
<dbReference type="GO" id="GO:0003779">
    <property type="term" value="F:actin binding"/>
    <property type="evidence" value="ECO:0007669"/>
    <property type="project" value="UniProtKB-KW"/>
</dbReference>
<name>A0A8X6FT79_TRICU</name>
<dbReference type="SUPFAM" id="SSF54695">
    <property type="entry name" value="POZ domain"/>
    <property type="match status" value="1"/>
</dbReference>
<dbReference type="InterPro" id="IPR015915">
    <property type="entry name" value="Kelch-typ_b-propeller"/>
</dbReference>
<keyword evidence="3" id="KW-0009">Actin-binding</keyword>
<dbReference type="CDD" id="cd18186">
    <property type="entry name" value="BTB_POZ_ZBTB_KLHL-like"/>
    <property type="match status" value="1"/>
</dbReference>
<feature type="non-terminal residue" evidence="5">
    <location>
        <position position="658"/>
    </location>
</feature>
<dbReference type="SUPFAM" id="SSF117281">
    <property type="entry name" value="Kelch motif"/>
    <property type="match status" value="1"/>
</dbReference>
<evidence type="ECO:0000259" key="4">
    <source>
        <dbReference type="PROSITE" id="PS50097"/>
    </source>
</evidence>
<dbReference type="PROSITE" id="PS50097">
    <property type="entry name" value="BTB"/>
    <property type="match status" value="1"/>
</dbReference>
<reference evidence="5" key="1">
    <citation type="submission" date="2020-07" db="EMBL/GenBank/DDBJ databases">
        <title>Multicomponent nature underlies the extraordinary mechanical properties of spider dragline silk.</title>
        <authorList>
            <person name="Kono N."/>
            <person name="Nakamura H."/>
            <person name="Mori M."/>
            <person name="Yoshida Y."/>
            <person name="Ohtoshi R."/>
            <person name="Malay A.D."/>
            <person name="Moran D.A.P."/>
            <person name="Tomita M."/>
            <person name="Numata K."/>
            <person name="Arakawa K."/>
        </authorList>
    </citation>
    <scope>NUCLEOTIDE SEQUENCE</scope>
</reference>
<dbReference type="SMART" id="SM00875">
    <property type="entry name" value="BACK"/>
    <property type="match status" value="1"/>
</dbReference>
<dbReference type="Pfam" id="PF07707">
    <property type="entry name" value="BACK"/>
    <property type="match status" value="1"/>
</dbReference>